<dbReference type="EMBL" id="AOLN01000006">
    <property type="protein sequence ID" value="ELZ97037.1"/>
    <property type="molecule type" value="Genomic_DNA"/>
</dbReference>
<keyword evidence="2" id="KW-0378">Hydrolase</keyword>
<dbReference type="STRING" id="662479.C440_04648"/>
<dbReference type="PATRIC" id="fig|662479.7.peg.961"/>
<organism evidence="2 3">
    <name type="scientific">Haloferax mucosum ATCC BAA-1512</name>
    <dbReference type="NCBI Taxonomy" id="662479"/>
    <lineage>
        <taxon>Archaea</taxon>
        <taxon>Methanobacteriati</taxon>
        <taxon>Methanobacteriota</taxon>
        <taxon>Stenosarchaea group</taxon>
        <taxon>Halobacteria</taxon>
        <taxon>Halobacteriales</taxon>
        <taxon>Haloferacaceae</taxon>
        <taxon>Haloferax</taxon>
    </lineage>
</organism>
<dbReference type="RefSeq" id="WP_008318692.1">
    <property type="nucleotide sequence ID" value="NZ_AOLN01000006.1"/>
</dbReference>
<feature type="transmembrane region" description="Helical" evidence="1">
    <location>
        <begin position="133"/>
        <end position="156"/>
    </location>
</feature>
<name>M0IM02_9EURY</name>
<dbReference type="OrthoDB" id="241062at2157"/>
<gene>
    <name evidence="2" type="ORF">C440_04648</name>
</gene>
<feature type="transmembrane region" description="Helical" evidence="1">
    <location>
        <begin position="92"/>
        <end position="113"/>
    </location>
</feature>
<keyword evidence="1" id="KW-1133">Transmembrane helix</keyword>
<dbReference type="AlphaFoldDB" id="M0IM02"/>
<accession>M0IM02</accession>
<evidence type="ECO:0000256" key="1">
    <source>
        <dbReference type="SAM" id="Phobius"/>
    </source>
</evidence>
<protein>
    <submittedName>
        <fullName evidence="2">Putative membrane-bound metal-dependent hydrolase</fullName>
    </submittedName>
</protein>
<dbReference type="GO" id="GO:0016787">
    <property type="term" value="F:hydrolase activity"/>
    <property type="evidence" value="ECO:0007669"/>
    <property type="project" value="UniProtKB-KW"/>
</dbReference>
<reference evidence="2 3" key="1">
    <citation type="journal article" date="2014" name="PLoS Genet.">
        <title>Phylogenetically driven sequencing of extremely halophilic archaea reveals strategies for static and dynamic osmo-response.</title>
        <authorList>
            <person name="Becker E.A."/>
            <person name="Seitzer P.M."/>
            <person name="Tritt A."/>
            <person name="Larsen D."/>
            <person name="Krusor M."/>
            <person name="Yao A.I."/>
            <person name="Wu D."/>
            <person name="Madern D."/>
            <person name="Eisen J.A."/>
            <person name="Darling A.E."/>
            <person name="Facciotti M.T."/>
        </authorList>
    </citation>
    <scope>NUCLEOTIDE SEQUENCE [LARGE SCALE GENOMIC DNA]</scope>
    <source>
        <strain evidence="2 3">ATCC BAA-1512</strain>
    </source>
</reference>
<evidence type="ECO:0000313" key="2">
    <source>
        <dbReference type="EMBL" id="ELZ97037.1"/>
    </source>
</evidence>
<sequence length="166" mass="17751">MPDLLAHALLAYSLATIASWRFDWISRPYVTVAMAGAFVPDMAKAALVVPNYRVEQFVGIPFSWFGLHTLGGVLCSVLVGVLLVGRRERVRVFLLLSVGAGSHLLADAFLLKPSGRSYPVVWPVSRVFPPTPGLYLSTDTAPAIVLAVVALVVYGLTRSGLVGEGS</sequence>
<keyword evidence="1" id="KW-0472">Membrane</keyword>
<proteinExistence type="predicted"/>
<keyword evidence="1" id="KW-0812">Transmembrane</keyword>
<evidence type="ECO:0000313" key="3">
    <source>
        <dbReference type="Proteomes" id="UP000011550"/>
    </source>
</evidence>
<dbReference type="Proteomes" id="UP000011550">
    <property type="component" value="Unassembled WGS sequence"/>
</dbReference>
<feature type="transmembrane region" description="Helical" evidence="1">
    <location>
        <begin position="62"/>
        <end position="85"/>
    </location>
</feature>
<keyword evidence="3" id="KW-1185">Reference proteome</keyword>
<comment type="caution">
    <text evidence="2">The sequence shown here is derived from an EMBL/GenBank/DDBJ whole genome shotgun (WGS) entry which is preliminary data.</text>
</comment>